<dbReference type="GO" id="GO:0005615">
    <property type="term" value="C:extracellular space"/>
    <property type="evidence" value="ECO:0007669"/>
    <property type="project" value="TreeGrafter"/>
</dbReference>
<evidence type="ECO:0000313" key="15">
    <source>
        <dbReference type="Proteomes" id="UP000314986"/>
    </source>
</evidence>
<reference evidence="14" key="5">
    <citation type="submission" date="2025-05" db="UniProtKB">
        <authorList>
            <consortium name="Ensembl"/>
        </authorList>
    </citation>
    <scope>IDENTIFICATION</scope>
</reference>
<keyword evidence="6" id="KW-0325">Glycoprotein</keyword>
<dbReference type="InterPro" id="IPR001545">
    <property type="entry name" value="Gonadotropin_bsu"/>
</dbReference>
<evidence type="ECO:0000256" key="2">
    <source>
        <dbReference type="ARBA" id="ARBA00006552"/>
    </source>
</evidence>
<comment type="similarity">
    <text evidence="2">Belongs to the glycoprotein hormones subunit beta family.</text>
</comment>
<dbReference type="OrthoDB" id="8866353at2759"/>
<dbReference type="PROSITE" id="PS00261">
    <property type="entry name" value="GLYCO_HORMONE_BETA_1"/>
    <property type="match status" value="1"/>
</dbReference>
<reference evidence="15" key="4">
    <citation type="journal article" date="2014" name="Nature">
        <title>Elephant shark genome provides unique insights into gnathostome evolution.</title>
        <authorList>
            <consortium name="International Elephant Shark Genome Sequencing Consortium"/>
            <person name="Venkatesh B."/>
            <person name="Lee A.P."/>
            <person name="Ravi V."/>
            <person name="Maurya A.K."/>
            <person name="Lian M.M."/>
            <person name="Swann J.B."/>
            <person name="Ohta Y."/>
            <person name="Flajnik M.F."/>
            <person name="Sutoh Y."/>
            <person name="Kasahara M."/>
            <person name="Hoon S."/>
            <person name="Gangu V."/>
            <person name="Roy S.W."/>
            <person name="Irimia M."/>
            <person name="Korzh V."/>
            <person name="Kondrychyn I."/>
            <person name="Lim Z.W."/>
            <person name="Tay B.H."/>
            <person name="Tohari S."/>
            <person name="Kong K.W."/>
            <person name="Ho S."/>
            <person name="Lorente-Galdos B."/>
            <person name="Quilez J."/>
            <person name="Marques-Bonet T."/>
            <person name="Raney B.J."/>
            <person name="Ingham P.W."/>
            <person name="Tay A."/>
            <person name="Hillier L.W."/>
            <person name="Minx P."/>
            <person name="Boehm T."/>
            <person name="Wilson R.K."/>
            <person name="Brenner S."/>
            <person name="Warren W.C."/>
        </authorList>
    </citation>
    <scope>NUCLEOTIDE SEQUENCE [LARGE SCALE GENOMIC DNA]</scope>
</reference>
<dbReference type="STRING" id="7868.ENSCMIP00000029664"/>
<dbReference type="KEGG" id="cmk:103179889"/>
<evidence type="ECO:0000256" key="11">
    <source>
        <dbReference type="SAM" id="SignalP"/>
    </source>
</evidence>
<dbReference type="InterPro" id="IPR029034">
    <property type="entry name" value="Cystine-knot_cytokine"/>
</dbReference>
<dbReference type="OMA" id="HCTKPQW"/>
<dbReference type="PANTHER" id="PTHR11515:SF5">
    <property type="entry name" value="THYROTROPIN SUBUNIT BETA"/>
    <property type="match status" value="1"/>
</dbReference>
<evidence type="ECO:0000256" key="1">
    <source>
        <dbReference type="ARBA" id="ARBA00004613"/>
    </source>
</evidence>
<dbReference type="GO" id="GO:0005737">
    <property type="term" value="C:cytoplasm"/>
    <property type="evidence" value="ECO:0007669"/>
    <property type="project" value="TreeGrafter"/>
</dbReference>
<feature type="signal peptide" evidence="11">
    <location>
        <begin position="1"/>
        <end position="21"/>
    </location>
</feature>
<dbReference type="Gene3D" id="2.10.90.10">
    <property type="entry name" value="Cystine-knot cytokines"/>
    <property type="match status" value="1"/>
</dbReference>
<gene>
    <name evidence="14" type="primary">LOC103179889</name>
</gene>
<reference evidence="15" key="2">
    <citation type="journal article" date="2007" name="PLoS Biol.">
        <title>Survey sequencing and comparative analysis of the elephant shark (Callorhinchus milii) genome.</title>
        <authorList>
            <person name="Venkatesh B."/>
            <person name="Kirkness E.F."/>
            <person name="Loh Y.H."/>
            <person name="Halpern A.L."/>
            <person name="Lee A.P."/>
            <person name="Johnson J."/>
            <person name="Dandona N."/>
            <person name="Viswanathan L.D."/>
            <person name="Tay A."/>
            <person name="Venter J.C."/>
            <person name="Strausberg R.L."/>
            <person name="Brenner S."/>
        </authorList>
    </citation>
    <scope>NUCLEOTIDE SEQUENCE [LARGE SCALE GENOMIC DNA]</scope>
</reference>
<dbReference type="SUPFAM" id="SSF57501">
    <property type="entry name" value="Cystine-knot cytokines"/>
    <property type="match status" value="1"/>
</dbReference>
<comment type="subunit">
    <text evidence="7">Heterodimer of a common alpha chain and a unique beta chain which confers biological specificity to thyrotropin, lutropin, follitropin and gonadotropin.</text>
</comment>
<evidence type="ECO:0000313" key="13">
    <source>
        <dbReference type="EMBL" id="ADX01334.1"/>
    </source>
</evidence>
<evidence type="ECO:0000256" key="7">
    <source>
        <dbReference type="ARBA" id="ARBA00038688"/>
    </source>
</evidence>
<evidence type="ECO:0000256" key="8">
    <source>
        <dbReference type="ARBA" id="ARBA00039483"/>
    </source>
</evidence>
<reference evidence="13" key="3">
    <citation type="journal article" date="2011" name="BMC Evol. Biol.">
        <title>Emergence and evolution of the glycoprotein hormone and neurotrophin gene families in vertebrates.</title>
        <authorList>
            <person name="Santos S.D."/>
            <person name="Mazan S."/>
            <person name="Venkatesh B."/>
            <person name="Cohen-Tannoudji J."/>
            <person name="Querat B."/>
        </authorList>
    </citation>
    <scope>NUCLEOTIDE SEQUENCE</scope>
</reference>
<name>F1BZW0_CALMI</name>
<dbReference type="SMART" id="SM00068">
    <property type="entry name" value="GHB"/>
    <property type="match status" value="1"/>
</dbReference>
<evidence type="ECO:0000259" key="12">
    <source>
        <dbReference type="Pfam" id="PF00007"/>
    </source>
</evidence>
<evidence type="ECO:0000256" key="9">
    <source>
        <dbReference type="ARBA" id="ARBA00042284"/>
    </source>
</evidence>
<dbReference type="FunFam" id="2.10.90.10:FF:000007">
    <property type="entry name" value="Luteinizing hormone beta subunit"/>
    <property type="match status" value="1"/>
</dbReference>
<dbReference type="CDD" id="cd00069">
    <property type="entry name" value="GHB_like"/>
    <property type="match status" value="1"/>
</dbReference>
<accession>F1BZW0</accession>
<dbReference type="GO" id="GO:0007186">
    <property type="term" value="P:G protein-coupled receptor signaling pathway"/>
    <property type="evidence" value="ECO:0007669"/>
    <property type="project" value="TreeGrafter"/>
</dbReference>
<dbReference type="RefSeq" id="NP_001279434.1">
    <property type="nucleotide sequence ID" value="NM_001292505.1"/>
</dbReference>
<reference evidence="15" key="1">
    <citation type="journal article" date="2006" name="Science">
        <title>Ancient noncoding elements conserved in the human genome.</title>
        <authorList>
            <person name="Venkatesh B."/>
            <person name="Kirkness E.F."/>
            <person name="Loh Y.H."/>
            <person name="Halpern A.L."/>
            <person name="Lee A.P."/>
            <person name="Johnson J."/>
            <person name="Dandona N."/>
            <person name="Viswanathan L.D."/>
            <person name="Tay A."/>
            <person name="Venter J.C."/>
            <person name="Strausberg R.L."/>
            <person name="Brenner S."/>
        </authorList>
    </citation>
    <scope>NUCLEOTIDE SEQUENCE [LARGE SCALE GENOMIC DNA]</scope>
</reference>
<evidence type="ECO:0000313" key="14">
    <source>
        <dbReference type="Ensembl" id="ENSCMIP00000029664.1"/>
    </source>
</evidence>
<evidence type="ECO:0000256" key="3">
    <source>
        <dbReference type="ARBA" id="ARBA00022525"/>
    </source>
</evidence>
<evidence type="ECO:0000256" key="10">
    <source>
        <dbReference type="ARBA" id="ARBA00042931"/>
    </source>
</evidence>
<keyword evidence="5" id="KW-1015">Disulfide bond</keyword>
<feature type="chain" id="PRO_5044730361" description="Thyrotropin subunit beta" evidence="11">
    <location>
        <begin position="22"/>
        <end position="144"/>
    </location>
</feature>
<organism evidence="13">
    <name type="scientific">Callorhinchus milii</name>
    <name type="common">Ghost shark</name>
    <dbReference type="NCBI Taxonomy" id="7868"/>
    <lineage>
        <taxon>Eukaryota</taxon>
        <taxon>Metazoa</taxon>
        <taxon>Chordata</taxon>
        <taxon>Craniata</taxon>
        <taxon>Vertebrata</taxon>
        <taxon>Chondrichthyes</taxon>
        <taxon>Holocephali</taxon>
        <taxon>Chimaeriformes</taxon>
        <taxon>Callorhinchidae</taxon>
        <taxon>Callorhinchus</taxon>
    </lineage>
</organism>
<dbReference type="GeneTree" id="ENSGT00940000158152"/>
<dbReference type="Proteomes" id="UP000314986">
    <property type="component" value="Unassembled WGS sequence"/>
</dbReference>
<dbReference type="GO" id="GO:0005179">
    <property type="term" value="F:hormone activity"/>
    <property type="evidence" value="ECO:0007669"/>
    <property type="project" value="UniProtKB-KW"/>
</dbReference>
<keyword evidence="4" id="KW-0372">Hormone</keyword>
<evidence type="ECO:0000256" key="6">
    <source>
        <dbReference type="ARBA" id="ARBA00023180"/>
    </source>
</evidence>
<evidence type="ECO:0000256" key="5">
    <source>
        <dbReference type="ARBA" id="ARBA00023157"/>
    </source>
</evidence>
<dbReference type="Pfam" id="PF00007">
    <property type="entry name" value="Cys_knot"/>
    <property type="match status" value="1"/>
</dbReference>
<evidence type="ECO:0000256" key="4">
    <source>
        <dbReference type="ARBA" id="ARBA00022702"/>
    </source>
</evidence>
<protein>
    <recommendedName>
        <fullName evidence="8">Thyrotropin subunit beta</fullName>
    </recommendedName>
    <alternativeName>
        <fullName evidence="9">Thyroid-stimulating hormone subunit beta</fullName>
    </alternativeName>
    <alternativeName>
        <fullName evidence="10">Thyrotropin beta chain</fullName>
    </alternativeName>
</protein>
<feature type="domain" description="Glycoprotein hormone subunit beta" evidence="12">
    <location>
        <begin position="21"/>
        <end position="119"/>
    </location>
</feature>
<comment type="subcellular location">
    <subcellularLocation>
        <location evidence="1">Secreted</location>
    </subcellularLocation>
</comment>
<keyword evidence="3" id="KW-0964">Secreted</keyword>
<dbReference type="EMBL" id="HQ174784">
    <property type="protein sequence ID" value="ADX01334.1"/>
    <property type="molecule type" value="mRNA"/>
</dbReference>
<keyword evidence="11" id="KW-0732">Signal</keyword>
<proteinExistence type="evidence at transcript level"/>
<keyword evidence="15" id="KW-1185">Reference proteome</keyword>
<dbReference type="AlphaFoldDB" id="F1BZW0"/>
<dbReference type="GeneID" id="103179889"/>
<dbReference type="InterPro" id="IPR006208">
    <property type="entry name" value="Glyco_hormone_CN"/>
</dbReference>
<dbReference type="InterPro" id="IPR018245">
    <property type="entry name" value="Gonadotropin_bsu_CS"/>
</dbReference>
<dbReference type="PANTHER" id="PTHR11515">
    <property type="entry name" value="GLYCOPROTEIN HORMONE BETA CHAIN"/>
    <property type="match status" value="1"/>
</dbReference>
<sequence>MNAMWLLPLVLCLSGSQIGFTCSLTRHVVYVEKEECSYCMAINTTVCAGYCMSRDVNIKTLLPKNALVQNVCTFHNIRYMMIRLPGCPPDIDPFYRLPVVLSCQCSQCATETTDCTNDIANQNPYHCTKPQWRIPATNSRIFIL</sequence>
<dbReference type="Ensembl" id="ENSCMIT00000030130.1">
    <property type="protein sequence ID" value="ENSCMIP00000029664.1"/>
    <property type="gene ID" value="ENSCMIG00000012805.1"/>
</dbReference>